<gene>
    <name evidence="1" type="primary">orf126</name>
</gene>
<protein>
    <submittedName>
        <fullName evidence="1">Uncharacterized protein</fullName>
    </submittedName>
</protein>
<name>A0A2S0U3J1_9AGAM</name>
<geneLocation type="mitochondrion" evidence="1"/>
<dbReference type="GeneID" id="36940540"/>
<dbReference type="AlphaFoldDB" id="A0A2S0U3J1"/>
<keyword evidence="1" id="KW-0496">Mitochondrion</keyword>
<organism evidence="1">
    <name type="scientific">Russula compacta</name>
    <dbReference type="NCBI Taxonomy" id="40490"/>
    <lineage>
        <taxon>Eukaryota</taxon>
        <taxon>Fungi</taxon>
        <taxon>Dikarya</taxon>
        <taxon>Basidiomycota</taxon>
        <taxon>Agaricomycotina</taxon>
        <taxon>Agaricomycetes</taxon>
        <taxon>Russulales</taxon>
        <taxon>Russulaceae</taxon>
        <taxon>Russula</taxon>
    </lineage>
</organism>
<reference evidence="1" key="1">
    <citation type="journal article" date="2018" name="Int. J. Biol. Macromol.">
        <title>Characterization and comparative mitogenomic analysis of six newly sequenced mitochondrial genomes from ectomycorrhizal fungi (Russula) and phylogenetic analysis of the Agaricomycetes.</title>
        <authorList>
            <person name="Li Q."/>
            <person name="Wang Q."/>
            <person name="Chen C."/>
            <person name="Jin X."/>
            <person name="Chen Z."/>
            <person name="Xiong C."/>
            <person name="Li P."/>
            <person name="Zhao J."/>
            <person name="Huang W."/>
        </authorList>
    </citation>
    <scope>NUCLEOTIDE SEQUENCE</scope>
</reference>
<dbReference type="RefSeq" id="YP_009487161.1">
    <property type="nucleotide sequence ID" value="NC_037773.1"/>
</dbReference>
<dbReference type="EMBL" id="MH138072">
    <property type="protein sequence ID" value="AWB36063.1"/>
    <property type="molecule type" value="Genomic_DNA"/>
</dbReference>
<evidence type="ECO:0000313" key="1">
    <source>
        <dbReference type="EMBL" id="AWB36063.1"/>
    </source>
</evidence>
<proteinExistence type="predicted"/>
<accession>A0A2S0U3J1</accession>
<sequence>MSITNITFLHDLIPFSGIHVFNSPNYRILYFWDGLEISKFLDNLESDKNFVVTAELIGTNIEYLSANPKISLSELFVINRDSSSDLISDYLLKQACLACNIYKLESHQIECPAILLKYKEINLNCF</sequence>